<comment type="caution">
    <text evidence="2">The sequence shown here is derived from an EMBL/GenBank/DDBJ whole genome shotgun (WGS) entry which is preliminary data.</text>
</comment>
<reference evidence="2 3" key="1">
    <citation type="submission" date="2017-01" db="EMBL/GenBank/DDBJ databases">
        <title>Novel large sulfur bacteria in the metagenomes of groundwater-fed chemosynthetic microbial mats in the Lake Huron basin.</title>
        <authorList>
            <person name="Sharrar A.M."/>
            <person name="Flood B.E."/>
            <person name="Bailey J.V."/>
            <person name="Jones D.S."/>
            <person name="Biddanda B."/>
            <person name="Ruberg S.A."/>
            <person name="Marcus D.N."/>
            <person name="Dick G.J."/>
        </authorList>
    </citation>
    <scope>NUCLEOTIDE SEQUENCE [LARGE SCALE GENOMIC DNA]</scope>
    <source>
        <strain evidence="2">A8</strain>
    </source>
</reference>
<dbReference type="Pfam" id="PF13229">
    <property type="entry name" value="Beta_helix"/>
    <property type="match status" value="1"/>
</dbReference>
<name>A0A1Y1QMZ4_9GAMM</name>
<dbReference type="SUPFAM" id="SSF51126">
    <property type="entry name" value="Pectin lyase-like"/>
    <property type="match status" value="1"/>
</dbReference>
<dbReference type="Proteomes" id="UP000192491">
    <property type="component" value="Unassembled WGS sequence"/>
</dbReference>
<sequence>MALIGELVMATTHFVIPGTVFAWNRVKSGDMVLLKSGDHGDLIINNVGDHTALVNVIPENGAIITLNRLVINTCTNLVFNGKGKVTIRSKGQTSADVPLVSVLGGQGNVVQWCYIHTAASRTGWQAAQWLKARDGVFVAGDDCKISNNTIHNVRTGITLRGWSCDAMSNTIDGFCVDGIRMLADYTTAADNVIMHSFMGNPNNHNDAIQLWSASAANPQEGILNGVIIQRNRIFNRSTAPGGLREMQGVGCFDGVIRRALIRDNLVQTDHYHGITLGVAEYCTISGNTVIGSDPAGIRQPWIMIGTNKTNRLSWRNTVTGNKAMDFKLTGNYTASGNQDLEPTQVASLMPMDALEPLLSAVA</sequence>
<dbReference type="EMBL" id="MTEJ01000137">
    <property type="protein sequence ID" value="OQX09653.1"/>
    <property type="molecule type" value="Genomic_DNA"/>
</dbReference>
<accession>A0A1Y1QMZ4</accession>
<dbReference type="Gene3D" id="2.160.20.10">
    <property type="entry name" value="Single-stranded right-handed beta-helix, Pectin lyase-like"/>
    <property type="match status" value="1"/>
</dbReference>
<dbReference type="AlphaFoldDB" id="A0A1Y1QMZ4"/>
<evidence type="ECO:0000259" key="1">
    <source>
        <dbReference type="Pfam" id="PF13229"/>
    </source>
</evidence>
<evidence type="ECO:0000313" key="2">
    <source>
        <dbReference type="EMBL" id="OQX09653.1"/>
    </source>
</evidence>
<dbReference type="InterPro" id="IPR012334">
    <property type="entry name" value="Pectin_lyas_fold"/>
</dbReference>
<evidence type="ECO:0000313" key="3">
    <source>
        <dbReference type="Proteomes" id="UP000192491"/>
    </source>
</evidence>
<protein>
    <recommendedName>
        <fullName evidence="1">Right handed beta helix domain-containing protein</fullName>
    </recommendedName>
</protein>
<dbReference type="InterPro" id="IPR011050">
    <property type="entry name" value="Pectin_lyase_fold/virulence"/>
</dbReference>
<feature type="domain" description="Right handed beta helix" evidence="1">
    <location>
        <begin position="135"/>
        <end position="297"/>
    </location>
</feature>
<gene>
    <name evidence="2" type="ORF">BWK73_22280</name>
</gene>
<organism evidence="2 3">
    <name type="scientific">Thiothrix lacustris</name>
    <dbReference type="NCBI Taxonomy" id="525917"/>
    <lineage>
        <taxon>Bacteria</taxon>
        <taxon>Pseudomonadati</taxon>
        <taxon>Pseudomonadota</taxon>
        <taxon>Gammaproteobacteria</taxon>
        <taxon>Thiotrichales</taxon>
        <taxon>Thiotrichaceae</taxon>
        <taxon>Thiothrix</taxon>
    </lineage>
</organism>
<dbReference type="InterPro" id="IPR039448">
    <property type="entry name" value="Beta_helix"/>
</dbReference>
<dbReference type="InterPro" id="IPR006626">
    <property type="entry name" value="PbH1"/>
</dbReference>
<dbReference type="SMART" id="SM00710">
    <property type="entry name" value="PbH1"/>
    <property type="match status" value="4"/>
</dbReference>
<proteinExistence type="predicted"/>